<keyword evidence="2" id="KW-0804">Transcription</keyword>
<dbReference type="Proteomes" id="UP000611554">
    <property type="component" value="Unassembled WGS sequence"/>
</dbReference>
<dbReference type="InterPro" id="IPR025996">
    <property type="entry name" value="MT1864/Rv1816-like_C"/>
</dbReference>
<dbReference type="EMBL" id="BMQJ01000003">
    <property type="protein sequence ID" value="GGP89083.1"/>
    <property type="molecule type" value="Genomic_DNA"/>
</dbReference>
<evidence type="ECO:0000313" key="5">
    <source>
        <dbReference type="Proteomes" id="UP000611554"/>
    </source>
</evidence>
<dbReference type="RefSeq" id="WP_229811085.1">
    <property type="nucleotide sequence ID" value="NZ_BMQJ01000003.1"/>
</dbReference>
<dbReference type="Gene3D" id="1.10.357.10">
    <property type="entry name" value="Tetracycline Repressor, domain 2"/>
    <property type="match status" value="1"/>
</dbReference>
<feature type="domain" description="HTH-type transcriptional regulator MT1864/Rv1816-like C-terminal" evidence="3">
    <location>
        <begin position="22"/>
        <end position="119"/>
    </location>
</feature>
<comment type="caution">
    <text evidence="4">The sequence shown here is derived from an EMBL/GenBank/DDBJ whole genome shotgun (WGS) entry which is preliminary data.</text>
</comment>
<evidence type="ECO:0000256" key="1">
    <source>
        <dbReference type="ARBA" id="ARBA00023015"/>
    </source>
</evidence>
<organism evidence="4 5">
    <name type="scientific">Streptosporangium pseudovulgare</name>
    <dbReference type="NCBI Taxonomy" id="35765"/>
    <lineage>
        <taxon>Bacteria</taxon>
        <taxon>Bacillati</taxon>
        <taxon>Actinomycetota</taxon>
        <taxon>Actinomycetes</taxon>
        <taxon>Streptosporangiales</taxon>
        <taxon>Streptosporangiaceae</taxon>
        <taxon>Streptosporangium</taxon>
    </lineage>
</organism>
<evidence type="ECO:0000259" key="3">
    <source>
        <dbReference type="Pfam" id="PF13305"/>
    </source>
</evidence>
<proteinExistence type="predicted"/>
<keyword evidence="5" id="KW-1185">Reference proteome</keyword>
<dbReference type="SUPFAM" id="SSF48498">
    <property type="entry name" value="Tetracyclin repressor-like, C-terminal domain"/>
    <property type="match status" value="1"/>
</dbReference>
<accession>A0ABQ2QQP2</accession>
<reference evidence="5" key="1">
    <citation type="journal article" date="2019" name="Int. J. Syst. Evol. Microbiol.">
        <title>The Global Catalogue of Microorganisms (GCM) 10K type strain sequencing project: providing services to taxonomists for standard genome sequencing and annotation.</title>
        <authorList>
            <consortium name="The Broad Institute Genomics Platform"/>
            <consortium name="The Broad Institute Genome Sequencing Center for Infectious Disease"/>
            <person name="Wu L."/>
            <person name="Ma J."/>
        </authorList>
    </citation>
    <scope>NUCLEOTIDE SEQUENCE [LARGE SCALE GENOMIC DNA]</scope>
    <source>
        <strain evidence="5">JCM 3115</strain>
    </source>
</reference>
<evidence type="ECO:0000313" key="4">
    <source>
        <dbReference type="EMBL" id="GGP89083.1"/>
    </source>
</evidence>
<gene>
    <name evidence="4" type="ORF">GCM10010140_18620</name>
</gene>
<dbReference type="Pfam" id="PF13305">
    <property type="entry name" value="TetR_C_33"/>
    <property type="match status" value="1"/>
</dbReference>
<keyword evidence="1" id="KW-0805">Transcription regulation</keyword>
<name>A0ABQ2QQP2_9ACTN</name>
<evidence type="ECO:0000256" key="2">
    <source>
        <dbReference type="ARBA" id="ARBA00023163"/>
    </source>
</evidence>
<sequence length="126" mass="13834">MAAEGFAMFAAALERAAADVWEVGVAYVRFAIDHRPYFEVMFRPELYRVDDPDIQAAQERAADVLVTSARSLSPSPEHDRLTTIAAWSLVHGFTGLWLSGSLQESADGDPEALAHSMIRLVLGAMR</sequence>
<dbReference type="InterPro" id="IPR036271">
    <property type="entry name" value="Tet_transcr_reg_TetR-rel_C_sf"/>
</dbReference>
<protein>
    <recommendedName>
        <fullName evidence="3">HTH-type transcriptional regulator MT1864/Rv1816-like C-terminal domain-containing protein</fullName>
    </recommendedName>
</protein>